<dbReference type="GO" id="GO:0012505">
    <property type="term" value="C:endomembrane system"/>
    <property type="evidence" value="ECO:0007669"/>
    <property type="project" value="TreeGrafter"/>
</dbReference>
<evidence type="ECO:0000256" key="7">
    <source>
        <dbReference type="ARBA" id="ARBA00023065"/>
    </source>
</evidence>
<dbReference type="EMBL" id="JAYWIO010000002">
    <property type="protein sequence ID" value="KAK7280810.1"/>
    <property type="molecule type" value="Genomic_DNA"/>
</dbReference>
<dbReference type="PANTHER" id="PTHR32468:SF120">
    <property type="entry name" value="CATION_H+ EXCHANGER 3"/>
    <property type="match status" value="1"/>
</dbReference>
<dbReference type="Gene3D" id="1.20.1530.20">
    <property type="match status" value="1"/>
</dbReference>
<dbReference type="AlphaFoldDB" id="A0AAN9IKB5"/>
<feature type="transmembrane region" description="Helical" evidence="10">
    <location>
        <begin position="125"/>
        <end position="145"/>
    </location>
</feature>
<keyword evidence="2" id="KW-0813">Transport</keyword>
<dbReference type="InterPro" id="IPR006153">
    <property type="entry name" value="Cation/H_exchanger_TM"/>
</dbReference>
<keyword evidence="7" id="KW-0406">Ion transport</keyword>
<keyword evidence="15" id="KW-1185">Reference proteome</keyword>
<evidence type="ECO:0000256" key="6">
    <source>
        <dbReference type="ARBA" id="ARBA00022989"/>
    </source>
</evidence>
<evidence type="ECO:0000313" key="15">
    <source>
        <dbReference type="Proteomes" id="UP001372338"/>
    </source>
</evidence>
<feature type="domain" description="Cation/H(+) antiporter central" evidence="12">
    <location>
        <begin position="300"/>
        <end position="400"/>
    </location>
</feature>
<dbReference type="GO" id="GO:0015297">
    <property type="term" value="F:antiporter activity"/>
    <property type="evidence" value="ECO:0007669"/>
    <property type="project" value="InterPro"/>
</dbReference>
<feature type="domain" description="Cation/H(+) antiporter C-terminal" evidence="13">
    <location>
        <begin position="414"/>
        <end position="554"/>
    </location>
</feature>
<keyword evidence="4 10" id="KW-0812">Transmembrane</keyword>
<evidence type="ECO:0000256" key="10">
    <source>
        <dbReference type="SAM" id="Phobius"/>
    </source>
</evidence>
<evidence type="ECO:0000256" key="3">
    <source>
        <dbReference type="ARBA" id="ARBA00022538"/>
    </source>
</evidence>
<accession>A0AAN9IKB5</accession>
<dbReference type="GO" id="GO:0006813">
    <property type="term" value="P:potassium ion transport"/>
    <property type="evidence" value="ECO:0007669"/>
    <property type="project" value="UniProtKB-KW"/>
</dbReference>
<evidence type="ECO:0000256" key="9">
    <source>
        <dbReference type="ARBA" id="ARBA00038341"/>
    </source>
</evidence>
<sequence>MYVALLSNSVTLFAVVASLLNELQIQNSELGRLALSTALVMDILSTVVTSHVLVLYNNTGFLAAFTMFASLYSMVVLIPLLCRPAMFWIIKHTPAGRPVGTIYLHMIVMLVLILGWCSIKIGQDFVLAAFILGLSVPEGPPLGSALVKKFRFFGHHFLLPIFVTTSVMKDALALSLILNCKGAVEIGIYCTLYDAEIISGGAYNVMIISVMIIASIAQVSVKFLYDPSTKYAGYQRRNIMNIKPYSELKIIACIHKPHHISPILNILDLCCPTPENPIIVDALHLVELIGSSLPLFIPHGLYRKNSSYSDDFILAFDMYEHDNVGTTEIHTYTAISPSNLMYEDVCHLALDKVVSIVLLPFHQRWKSDGSIEFDDKYIRTLNKKVLEISPCSVGILVTRTNINHIRESSITRLAMIFLSGKDDREGLCLAKRASMNPSIQLVVYHLISEGRDCRKENESLHDKVILRDIDKGTRNVTYEKIILNDGPQTASFLHDLVNEHDYFIVGRDHDSTLPQIHGLSDWTEFPELGAIGDYLSSQDLKTNASILVVQQQVSKK</sequence>
<evidence type="ECO:0000259" key="11">
    <source>
        <dbReference type="Pfam" id="PF00999"/>
    </source>
</evidence>
<feature type="transmembrane region" description="Helical" evidence="10">
    <location>
        <begin position="157"/>
        <end position="178"/>
    </location>
</feature>
<dbReference type="Pfam" id="PF00999">
    <property type="entry name" value="Na_H_Exchanger"/>
    <property type="match status" value="1"/>
</dbReference>
<evidence type="ECO:0000259" key="13">
    <source>
        <dbReference type="Pfam" id="PF23259"/>
    </source>
</evidence>
<organism evidence="14 15">
    <name type="scientific">Crotalaria pallida</name>
    <name type="common">Smooth rattlebox</name>
    <name type="synonym">Crotalaria striata</name>
    <dbReference type="NCBI Taxonomy" id="3830"/>
    <lineage>
        <taxon>Eukaryota</taxon>
        <taxon>Viridiplantae</taxon>
        <taxon>Streptophyta</taxon>
        <taxon>Embryophyta</taxon>
        <taxon>Tracheophyta</taxon>
        <taxon>Spermatophyta</taxon>
        <taxon>Magnoliopsida</taxon>
        <taxon>eudicotyledons</taxon>
        <taxon>Gunneridae</taxon>
        <taxon>Pentapetalae</taxon>
        <taxon>rosids</taxon>
        <taxon>fabids</taxon>
        <taxon>Fabales</taxon>
        <taxon>Fabaceae</taxon>
        <taxon>Papilionoideae</taxon>
        <taxon>50 kb inversion clade</taxon>
        <taxon>genistoids sensu lato</taxon>
        <taxon>core genistoids</taxon>
        <taxon>Crotalarieae</taxon>
        <taxon>Crotalaria</taxon>
    </lineage>
</organism>
<evidence type="ECO:0000313" key="14">
    <source>
        <dbReference type="EMBL" id="KAK7280810.1"/>
    </source>
</evidence>
<evidence type="ECO:0000256" key="8">
    <source>
        <dbReference type="ARBA" id="ARBA00023136"/>
    </source>
</evidence>
<dbReference type="Pfam" id="PF23259">
    <property type="entry name" value="CHX17_C"/>
    <property type="match status" value="1"/>
</dbReference>
<feature type="transmembrane region" description="Helical" evidence="10">
    <location>
        <begin position="202"/>
        <end position="225"/>
    </location>
</feature>
<comment type="similarity">
    <text evidence="9">Belongs to the monovalent cation:proton antiporter 2 (CPA2) transporter (TC 2.A.37) family. CHX (TC 2.A.37.4) subfamily.</text>
</comment>
<evidence type="ECO:0000256" key="1">
    <source>
        <dbReference type="ARBA" id="ARBA00004141"/>
    </source>
</evidence>
<evidence type="ECO:0000256" key="5">
    <source>
        <dbReference type="ARBA" id="ARBA00022958"/>
    </source>
</evidence>
<reference evidence="14 15" key="1">
    <citation type="submission" date="2024-01" db="EMBL/GenBank/DDBJ databases">
        <title>The genomes of 5 underutilized Papilionoideae crops provide insights into root nodulation and disease resistanc.</title>
        <authorList>
            <person name="Yuan L."/>
        </authorList>
    </citation>
    <scope>NUCLEOTIDE SEQUENCE [LARGE SCALE GENOMIC DNA]</scope>
    <source>
        <strain evidence="14">ZHUSHIDOU_FW_LH</strain>
        <tissue evidence="14">Leaf</tissue>
    </source>
</reference>
<feature type="transmembrane region" description="Helical" evidence="10">
    <location>
        <begin position="102"/>
        <end position="119"/>
    </location>
</feature>
<dbReference type="Proteomes" id="UP001372338">
    <property type="component" value="Unassembled WGS sequence"/>
</dbReference>
<dbReference type="InterPro" id="IPR038770">
    <property type="entry name" value="Na+/solute_symporter_sf"/>
</dbReference>
<feature type="transmembrane region" description="Helical" evidence="10">
    <location>
        <begin position="35"/>
        <end position="56"/>
    </location>
</feature>
<keyword evidence="8 10" id="KW-0472">Membrane</keyword>
<comment type="subcellular location">
    <subcellularLocation>
        <location evidence="1">Membrane</location>
        <topology evidence="1">Multi-pass membrane protein</topology>
    </subcellularLocation>
</comment>
<dbReference type="InterPro" id="IPR057291">
    <property type="entry name" value="CHX17_2nd"/>
</dbReference>
<dbReference type="PANTHER" id="PTHR32468">
    <property type="entry name" value="CATION/H + ANTIPORTER"/>
    <property type="match status" value="1"/>
</dbReference>
<dbReference type="GO" id="GO:1902600">
    <property type="term" value="P:proton transmembrane transport"/>
    <property type="evidence" value="ECO:0007669"/>
    <property type="project" value="InterPro"/>
</dbReference>
<dbReference type="GO" id="GO:0016020">
    <property type="term" value="C:membrane"/>
    <property type="evidence" value="ECO:0007669"/>
    <property type="project" value="UniProtKB-SubCell"/>
</dbReference>
<name>A0AAN9IKB5_CROPI</name>
<dbReference type="InterPro" id="IPR057290">
    <property type="entry name" value="CHX17_C"/>
</dbReference>
<evidence type="ECO:0008006" key="16">
    <source>
        <dbReference type="Google" id="ProtNLM"/>
    </source>
</evidence>
<protein>
    <recommendedName>
        <fullName evidence="16">Cation/H+ exchanger domain-containing protein</fullName>
    </recommendedName>
</protein>
<feature type="domain" description="Cation/H+ exchanger transmembrane" evidence="11">
    <location>
        <begin position="9"/>
        <end position="162"/>
    </location>
</feature>
<evidence type="ECO:0000259" key="12">
    <source>
        <dbReference type="Pfam" id="PF23256"/>
    </source>
</evidence>
<dbReference type="GO" id="GO:0006885">
    <property type="term" value="P:regulation of pH"/>
    <property type="evidence" value="ECO:0007669"/>
    <property type="project" value="TreeGrafter"/>
</dbReference>
<dbReference type="InterPro" id="IPR050794">
    <property type="entry name" value="CPA2_transporter"/>
</dbReference>
<keyword evidence="5" id="KW-0630">Potassium</keyword>
<comment type="caution">
    <text evidence="14">The sequence shown here is derived from an EMBL/GenBank/DDBJ whole genome shotgun (WGS) entry which is preliminary data.</text>
</comment>
<gene>
    <name evidence="14" type="ORF">RIF29_08311</name>
</gene>
<keyword evidence="3" id="KW-0633">Potassium transport</keyword>
<keyword evidence="6 10" id="KW-1133">Transmembrane helix</keyword>
<evidence type="ECO:0000256" key="4">
    <source>
        <dbReference type="ARBA" id="ARBA00022692"/>
    </source>
</evidence>
<dbReference type="Pfam" id="PF23256">
    <property type="entry name" value="CHX17_2nd"/>
    <property type="match status" value="1"/>
</dbReference>
<feature type="transmembrane region" description="Helical" evidence="10">
    <location>
        <begin position="62"/>
        <end position="82"/>
    </location>
</feature>
<proteinExistence type="inferred from homology"/>
<evidence type="ECO:0000256" key="2">
    <source>
        <dbReference type="ARBA" id="ARBA00022448"/>
    </source>
</evidence>